<dbReference type="SUPFAM" id="SSF54862">
    <property type="entry name" value="4Fe-4S ferredoxins"/>
    <property type="match status" value="1"/>
</dbReference>
<dbReference type="PROSITE" id="PS51379">
    <property type="entry name" value="4FE4S_FER_2"/>
    <property type="match status" value="2"/>
</dbReference>
<dbReference type="Pfam" id="PF12838">
    <property type="entry name" value="Fer4_7"/>
    <property type="match status" value="1"/>
</dbReference>
<proteinExistence type="predicted"/>
<comment type="caution">
    <text evidence="6">The sequence shown here is derived from an EMBL/GenBank/DDBJ whole genome shotgun (WGS) entry which is preliminary data.</text>
</comment>
<organism evidence="6">
    <name type="scientific">Phocaeicola dorei</name>
    <dbReference type="NCBI Taxonomy" id="357276"/>
    <lineage>
        <taxon>Bacteria</taxon>
        <taxon>Pseudomonadati</taxon>
        <taxon>Bacteroidota</taxon>
        <taxon>Bacteroidia</taxon>
        <taxon>Bacteroidales</taxon>
        <taxon>Bacteroidaceae</taxon>
        <taxon>Phocaeicola</taxon>
    </lineage>
</organism>
<keyword evidence="3" id="KW-0411">Iron-sulfur</keyword>
<dbReference type="InterPro" id="IPR052977">
    <property type="entry name" value="Polyferredoxin-like_ET"/>
</dbReference>
<dbReference type="PANTHER" id="PTHR43193">
    <property type="match status" value="1"/>
</dbReference>
<name>A0A6L3JAL5_9BACT</name>
<dbReference type="Gene3D" id="3.30.70.20">
    <property type="match status" value="1"/>
</dbReference>
<dbReference type="EMBL" id="VVZV01000001">
    <property type="protein sequence ID" value="KAA5325048.1"/>
    <property type="molecule type" value="Genomic_DNA"/>
</dbReference>
<dbReference type="GO" id="GO:0051536">
    <property type="term" value="F:iron-sulfur cluster binding"/>
    <property type="evidence" value="ECO:0007669"/>
    <property type="project" value="UniProtKB-KW"/>
</dbReference>
<dbReference type="Proteomes" id="UP000481700">
    <property type="component" value="Unassembled WGS sequence"/>
</dbReference>
<keyword evidence="2" id="KW-0408">Iron</keyword>
<sequence length="406" mass="46711">MIQLCDNSICTGCMACYASCNQQAIEIQENNFGFLQPSIKHDVCIECGICVKTCPVLSPSPFQKEKQKGFASWSTNENIRKNSSSGGVFYELSHTIITSGGVVCGAAFNEKMEVEHRIISNLNELPLLMGSKYVQSNILPVLKEVKSILTSTSHKVLFSGTPCQIAGLLNYLHKRYDNLITIDIVCHGVPSPGLWHKYIRYQKTNQSSDLISYKFRYKKKSWTFFHSQLLFKNGQKIEYNWFKDPWIRIFLQNKCLRESCYTCHYTSIHRISDITLADFWGYKSNNKDDKNTDKGISLVLLNSSNGISLFNSSKHKLKYFPRSLEAISKSQRSLSKPWSKPIDYENFWQDYHLLSFEGFLRKNFKEASPSDIGSFCAKYGFVKTGLFLRWKINKIKDIIKKHILHK</sequence>
<evidence type="ECO:0000256" key="2">
    <source>
        <dbReference type="ARBA" id="ARBA00023004"/>
    </source>
</evidence>
<keyword evidence="1" id="KW-0479">Metal-binding</keyword>
<dbReference type="RefSeq" id="WP_117542684.1">
    <property type="nucleotide sequence ID" value="NZ_JAHYRZ010000002.1"/>
</dbReference>
<feature type="domain" description="4Fe-4S ferredoxin-type" evidence="4">
    <location>
        <begin position="1"/>
        <end position="30"/>
    </location>
</feature>
<reference evidence="6 7" key="1">
    <citation type="journal article" date="2019" name="Nat. Med.">
        <title>A library of human gut bacterial isolates paired with longitudinal multiomics data enables mechanistic microbiome research.</title>
        <authorList>
            <person name="Poyet M."/>
            <person name="Groussin M."/>
            <person name="Gibbons S.M."/>
            <person name="Avila-Pacheco J."/>
            <person name="Jiang X."/>
            <person name="Kearney S.M."/>
            <person name="Perrotta A.R."/>
            <person name="Berdy B."/>
            <person name="Zhao S."/>
            <person name="Lieberman T.D."/>
            <person name="Swanson P.K."/>
            <person name="Smith M."/>
            <person name="Roesemann S."/>
            <person name="Alexander J.E."/>
            <person name="Rich S.A."/>
            <person name="Livny J."/>
            <person name="Vlamakis H."/>
            <person name="Clish C."/>
            <person name="Bullock K."/>
            <person name="Deik A."/>
            <person name="Scott J."/>
            <person name="Pierce K.A."/>
            <person name="Xavier R.J."/>
            <person name="Alm E.J."/>
        </authorList>
    </citation>
    <scope>NUCLEOTIDE SEQUENCE [LARGE SCALE GENOMIC DNA]</scope>
    <source>
        <strain evidence="5 7">BIOML-A25</strain>
        <strain evidence="6">BIOML-A8</strain>
    </source>
</reference>
<dbReference type="PROSITE" id="PS00198">
    <property type="entry name" value="4FE4S_FER_1"/>
    <property type="match status" value="1"/>
</dbReference>
<evidence type="ECO:0000313" key="5">
    <source>
        <dbReference type="EMBL" id="KAA5325048.1"/>
    </source>
</evidence>
<evidence type="ECO:0000256" key="1">
    <source>
        <dbReference type="ARBA" id="ARBA00022723"/>
    </source>
</evidence>
<gene>
    <name evidence="6" type="ORF">F2Y44_00720</name>
    <name evidence="5" type="ORF">F2Z07_01440</name>
</gene>
<dbReference type="Pfam" id="PF04432">
    <property type="entry name" value="FrhB_FdhB_C"/>
    <property type="match status" value="1"/>
</dbReference>
<evidence type="ECO:0000256" key="3">
    <source>
        <dbReference type="ARBA" id="ARBA00023014"/>
    </source>
</evidence>
<evidence type="ECO:0000313" key="7">
    <source>
        <dbReference type="Proteomes" id="UP000481700"/>
    </source>
</evidence>
<dbReference type="AlphaFoldDB" id="A0A6L3JAL5"/>
<dbReference type="GO" id="GO:0046872">
    <property type="term" value="F:metal ion binding"/>
    <property type="evidence" value="ECO:0007669"/>
    <property type="project" value="UniProtKB-KW"/>
</dbReference>
<feature type="domain" description="4Fe-4S ferredoxin-type" evidence="4">
    <location>
        <begin position="35"/>
        <end position="64"/>
    </location>
</feature>
<dbReference type="InterPro" id="IPR007525">
    <property type="entry name" value="FrhB_FdhB_C"/>
</dbReference>
<dbReference type="InterPro" id="IPR017900">
    <property type="entry name" value="4Fe4S_Fe_S_CS"/>
</dbReference>
<evidence type="ECO:0000259" key="4">
    <source>
        <dbReference type="PROSITE" id="PS51379"/>
    </source>
</evidence>
<accession>A0A6L3JAL5</accession>
<evidence type="ECO:0000313" key="6">
    <source>
        <dbReference type="EMBL" id="KAA5388277.1"/>
    </source>
</evidence>
<protein>
    <submittedName>
        <fullName evidence="6">4Fe-4S dicluster domain-containing protein</fullName>
    </submittedName>
</protein>
<dbReference type="PANTHER" id="PTHR43193:SF2">
    <property type="entry name" value="POLYFERREDOXIN PROTEIN FWDF"/>
    <property type="match status" value="1"/>
</dbReference>
<dbReference type="InterPro" id="IPR017896">
    <property type="entry name" value="4Fe4S_Fe-S-bd"/>
</dbReference>
<dbReference type="EMBL" id="VVZE01000001">
    <property type="protein sequence ID" value="KAA5388277.1"/>
    <property type="molecule type" value="Genomic_DNA"/>
</dbReference>